<keyword evidence="2" id="KW-0732">Signal</keyword>
<dbReference type="PROSITE" id="PS51257">
    <property type="entry name" value="PROKAR_LIPOPROTEIN"/>
    <property type="match status" value="1"/>
</dbReference>
<name>A0ABQ3DF20_9ACTN</name>
<dbReference type="SUPFAM" id="SSF54427">
    <property type="entry name" value="NTF2-like"/>
    <property type="match status" value="1"/>
</dbReference>
<reference evidence="4" key="1">
    <citation type="journal article" date="2019" name="Int. J. Syst. Evol. Microbiol.">
        <title>The Global Catalogue of Microorganisms (GCM) 10K type strain sequencing project: providing services to taxonomists for standard genome sequencing and annotation.</title>
        <authorList>
            <consortium name="The Broad Institute Genomics Platform"/>
            <consortium name="The Broad Institute Genome Sequencing Center for Infectious Disease"/>
            <person name="Wu L."/>
            <person name="Ma J."/>
        </authorList>
    </citation>
    <scope>NUCLEOTIDE SEQUENCE [LARGE SCALE GENOMIC DNA]</scope>
    <source>
        <strain evidence="4">JCM 4733</strain>
    </source>
</reference>
<feature type="chain" id="PRO_5045826785" description="Lipoprotein" evidence="2">
    <location>
        <begin position="27"/>
        <end position="152"/>
    </location>
</feature>
<dbReference type="InterPro" id="IPR032710">
    <property type="entry name" value="NTF2-like_dom_sf"/>
</dbReference>
<feature type="signal peptide" evidence="2">
    <location>
        <begin position="1"/>
        <end position="26"/>
    </location>
</feature>
<feature type="compositionally biased region" description="Polar residues" evidence="1">
    <location>
        <begin position="33"/>
        <end position="52"/>
    </location>
</feature>
<dbReference type="Proteomes" id="UP000653644">
    <property type="component" value="Unassembled WGS sequence"/>
</dbReference>
<accession>A0ABQ3DF20</accession>
<keyword evidence="4" id="KW-1185">Reference proteome</keyword>
<organism evidence="3 4">
    <name type="scientific">Streptomyces canarius</name>
    <dbReference type="NCBI Taxonomy" id="285453"/>
    <lineage>
        <taxon>Bacteria</taxon>
        <taxon>Bacillati</taxon>
        <taxon>Actinomycetota</taxon>
        <taxon>Actinomycetes</taxon>
        <taxon>Kitasatosporales</taxon>
        <taxon>Streptomycetaceae</taxon>
        <taxon>Streptomyces</taxon>
    </lineage>
</organism>
<proteinExistence type="predicted"/>
<evidence type="ECO:0000256" key="1">
    <source>
        <dbReference type="SAM" id="MobiDB-lite"/>
    </source>
</evidence>
<evidence type="ECO:0000313" key="4">
    <source>
        <dbReference type="Proteomes" id="UP000653644"/>
    </source>
</evidence>
<dbReference type="EMBL" id="BMVN01000066">
    <property type="protein sequence ID" value="GHA68824.1"/>
    <property type="molecule type" value="Genomic_DNA"/>
</dbReference>
<feature type="region of interest" description="Disordered" evidence="1">
    <location>
        <begin position="26"/>
        <end position="52"/>
    </location>
</feature>
<protein>
    <recommendedName>
        <fullName evidence="5">Lipoprotein</fullName>
    </recommendedName>
</protein>
<sequence length="152" mass="16141">MRTCATITLAAAALLALSACSSSSHTDEIRGTHTAQATSPSAQPRTTPSAAGATELQQAVQAYTEAYFKGDATTAYAALSKRCKSKMPSEAYEQIVKRAAADYGTGHPATDMQAQVSGTLARVSYKVRGLPKFDQQAQPWTREGGTWKYDAC</sequence>
<gene>
    <name evidence="3" type="ORF">GCM10010345_85580</name>
</gene>
<evidence type="ECO:0000256" key="2">
    <source>
        <dbReference type="SAM" id="SignalP"/>
    </source>
</evidence>
<evidence type="ECO:0008006" key="5">
    <source>
        <dbReference type="Google" id="ProtNLM"/>
    </source>
</evidence>
<evidence type="ECO:0000313" key="3">
    <source>
        <dbReference type="EMBL" id="GHA68824.1"/>
    </source>
</evidence>
<comment type="caution">
    <text evidence="3">The sequence shown here is derived from an EMBL/GenBank/DDBJ whole genome shotgun (WGS) entry which is preliminary data.</text>
</comment>
<dbReference type="RefSeq" id="WP_189894633.1">
    <property type="nucleotide sequence ID" value="NZ_BMVN01000066.1"/>
</dbReference>